<reference evidence="1 2" key="1">
    <citation type="journal article" date="2017" name="ISME J.">
        <title>Energy and carbon metabolisms in a deep terrestrial subsurface fluid microbial community.</title>
        <authorList>
            <person name="Momper L."/>
            <person name="Jungbluth S.P."/>
            <person name="Lee M.D."/>
            <person name="Amend J.P."/>
        </authorList>
    </citation>
    <scope>NUCLEOTIDE SEQUENCE [LARGE SCALE GENOMIC DNA]</scope>
    <source>
        <strain evidence="1">SURF_46</strain>
    </source>
</reference>
<accession>A0A3A4ZF62</accession>
<organism evidence="1 2">
    <name type="scientific">candidate division WWE3 bacterium</name>
    <dbReference type="NCBI Taxonomy" id="2053526"/>
    <lineage>
        <taxon>Bacteria</taxon>
        <taxon>Katanobacteria</taxon>
    </lineage>
</organism>
<comment type="caution">
    <text evidence="1">The sequence shown here is derived from an EMBL/GenBank/DDBJ whole genome shotgun (WGS) entry which is preliminary data.</text>
</comment>
<evidence type="ECO:0000313" key="1">
    <source>
        <dbReference type="EMBL" id="RJR27658.1"/>
    </source>
</evidence>
<evidence type="ECO:0000313" key="2">
    <source>
        <dbReference type="Proteomes" id="UP000265540"/>
    </source>
</evidence>
<dbReference type="AlphaFoldDB" id="A0A3A4ZF62"/>
<gene>
    <name evidence="1" type="ORF">C4561_01775</name>
</gene>
<dbReference type="EMBL" id="QZJF01000008">
    <property type="protein sequence ID" value="RJR27658.1"/>
    <property type="molecule type" value="Genomic_DNA"/>
</dbReference>
<protein>
    <submittedName>
        <fullName evidence="1">Uncharacterized protein</fullName>
    </submittedName>
</protein>
<name>A0A3A4ZF62_UNCKA</name>
<proteinExistence type="predicted"/>
<dbReference type="Proteomes" id="UP000265540">
    <property type="component" value="Unassembled WGS sequence"/>
</dbReference>
<sequence>MFENAEIRKVFRSTRDFVTLNSSCYIGESDLWLPVRNSKGELCATFVRWYADMILDAGKEFSEKHKQLFNQVMKLIKEVGISSTDLKSRKSLELLEKLDIDRHGMVTSYDTLINLKFRLMLWMFDEIRSTLKLSERSSMLYLIEGSTTRARFGILKEPAIYTFGLLKELQFHGLTARFCNLSLYEHGHRRIA</sequence>